<sequence>MINLLMIYFLIINFFGFYIMKADKEKARKHEYRISEKTLWLVALVLGAIGMTLGMNAFRHKTKHIQFKFGLPLLALADIALCLYLFNLLS</sequence>
<keyword evidence="1" id="KW-0472">Membrane</keyword>
<comment type="caution">
    <text evidence="2">The sequence shown here is derived from an EMBL/GenBank/DDBJ whole genome shotgun (WGS) entry which is preliminary data.</text>
</comment>
<reference evidence="2 3" key="1">
    <citation type="submission" date="2019-03" db="EMBL/GenBank/DDBJ databases">
        <authorList>
            <person name="Jensen L."/>
            <person name="Storgaard J."/>
            <person name="Sulaj E."/>
            <person name="Schramm A."/>
            <person name="Marshall I.P.G."/>
        </authorList>
    </citation>
    <scope>NUCLEOTIDE SEQUENCE [LARGE SCALE GENOMIC DNA]</scope>
    <source>
        <strain evidence="2 3">2017H2G3</strain>
    </source>
</reference>
<dbReference type="InterPro" id="IPR012156">
    <property type="entry name" value="Cold_shock_CspA"/>
</dbReference>
<accession>A0A4R1B1E8</accession>
<proteinExistence type="predicted"/>
<dbReference type="STRING" id="1742358.GCA_001439605_03905"/>
<gene>
    <name evidence="2" type="ORF">E0Y62_13625</name>
</gene>
<feature type="transmembrane region" description="Helical" evidence="1">
    <location>
        <begin position="6"/>
        <end position="22"/>
    </location>
</feature>
<dbReference type="RefSeq" id="WP_057761482.1">
    <property type="nucleotide sequence ID" value="NZ_CP183326.1"/>
</dbReference>
<name>A0A4R1B1E8_9BACI</name>
<dbReference type="InterPro" id="IPR010718">
    <property type="entry name" value="DUF1294"/>
</dbReference>
<dbReference type="Pfam" id="PF06961">
    <property type="entry name" value="DUF1294"/>
    <property type="match status" value="1"/>
</dbReference>
<keyword evidence="1" id="KW-0812">Transmembrane</keyword>
<protein>
    <submittedName>
        <fullName evidence="2">DUF1294 domain-containing protein</fullName>
    </submittedName>
</protein>
<dbReference type="EMBL" id="SJTH01000015">
    <property type="protein sequence ID" value="TCJ03620.1"/>
    <property type="molecule type" value="Genomic_DNA"/>
</dbReference>
<keyword evidence="1" id="KW-1133">Transmembrane helix</keyword>
<dbReference type="OrthoDB" id="1698854at2"/>
<dbReference type="PIRSF" id="PIRSF002599">
    <property type="entry name" value="Cold_shock_A"/>
    <property type="match status" value="1"/>
</dbReference>
<organism evidence="2 3">
    <name type="scientific">Cytobacillus praedii</name>
    <dbReference type="NCBI Taxonomy" id="1742358"/>
    <lineage>
        <taxon>Bacteria</taxon>
        <taxon>Bacillati</taxon>
        <taxon>Bacillota</taxon>
        <taxon>Bacilli</taxon>
        <taxon>Bacillales</taxon>
        <taxon>Bacillaceae</taxon>
        <taxon>Cytobacillus</taxon>
    </lineage>
</organism>
<dbReference type="AlphaFoldDB" id="A0A4R1B1E8"/>
<dbReference type="Proteomes" id="UP000293846">
    <property type="component" value="Unassembled WGS sequence"/>
</dbReference>
<evidence type="ECO:0000313" key="2">
    <source>
        <dbReference type="EMBL" id="TCJ03620.1"/>
    </source>
</evidence>
<keyword evidence="3" id="KW-1185">Reference proteome</keyword>
<evidence type="ECO:0000313" key="3">
    <source>
        <dbReference type="Proteomes" id="UP000293846"/>
    </source>
</evidence>
<feature type="transmembrane region" description="Helical" evidence="1">
    <location>
        <begin position="69"/>
        <end position="89"/>
    </location>
</feature>
<evidence type="ECO:0000256" key="1">
    <source>
        <dbReference type="SAM" id="Phobius"/>
    </source>
</evidence>
<dbReference type="GO" id="GO:0003676">
    <property type="term" value="F:nucleic acid binding"/>
    <property type="evidence" value="ECO:0007669"/>
    <property type="project" value="InterPro"/>
</dbReference>
<feature type="transmembrane region" description="Helical" evidence="1">
    <location>
        <begin position="38"/>
        <end position="57"/>
    </location>
</feature>